<evidence type="ECO:0000313" key="2">
    <source>
        <dbReference type="EMBL" id="TWF57156.1"/>
    </source>
</evidence>
<feature type="domain" description="Polysaccharide pyruvyl transferase" evidence="1">
    <location>
        <begin position="16"/>
        <end position="210"/>
    </location>
</feature>
<dbReference type="EMBL" id="VIWP01000002">
    <property type="protein sequence ID" value="TWF57156.1"/>
    <property type="molecule type" value="Genomic_DNA"/>
</dbReference>
<sequence length="271" mass="30886">MSEDLQNQIEHLFRADSTNVGDWYCYPSRYFPFERSDFMDIYDFDETRLGIDIIVGGGGLIANTFNPFLDKLASLKKAGGSLIAWGIGESLNVRVDGGVVLPYASTLPDYLKSFDLVGIRDYGTEYRWVPCASCMLPHFDHDYAITQDVVIYEHKRIPLPIDGLPRRSNGGNDIDETIKFLASAETVVTNSYHGAYWATLLQRKVVCIPNMSKLYRFRHLPVICRASEWRNAMRLTVTYPDALEQCRTANRKFYDDVIDLRVAKVKERASS</sequence>
<dbReference type="Pfam" id="PF04230">
    <property type="entry name" value="PS_pyruv_trans"/>
    <property type="match status" value="1"/>
</dbReference>
<protein>
    <recommendedName>
        <fullName evidence="1">Polysaccharide pyruvyl transferase domain-containing protein</fullName>
    </recommendedName>
</protein>
<dbReference type="Proteomes" id="UP000320653">
    <property type="component" value="Unassembled WGS sequence"/>
</dbReference>
<evidence type="ECO:0000313" key="3">
    <source>
        <dbReference type="Proteomes" id="UP000320653"/>
    </source>
</evidence>
<gene>
    <name evidence="2" type="ORF">FHW37_102797</name>
</gene>
<keyword evidence="3" id="KW-1185">Reference proteome</keyword>
<evidence type="ECO:0000259" key="1">
    <source>
        <dbReference type="Pfam" id="PF04230"/>
    </source>
</evidence>
<proteinExistence type="predicted"/>
<dbReference type="RefSeq" id="WP_145635448.1">
    <property type="nucleotide sequence ID" value="NZ_VIWP01000002.1"/>
</dbReference>
<organism evidence="2 3">
    <name type="scientific">Neorhizobium alkalisoli</name>
    <dbReference type="NCBI Taxonomy" id="528178"/>
    <lineage>
        <taxon>Bacteria</taxon>
        <taxon>Pseudomonadati</taxon>
        <taxon>Pseudomonadota</taxon>
        <taxon>Alphaproteobacteria</taxon>
        <taxon>Hyphomicrobiales</taxon>
        <taxon>Rhizobiaceae</taxon>
        <taxon>Rhizobium/Agrobacterium group</taxon>
        <taxon>Neorhizobium</taxon>
    </lineage>
</organism>
<comment type="caution">
    <text evidence="2">The sequence shown here is derived from an EMBL/GenBank/DDBJ whole genome shotgun (WGS) entry which is preliminary data.</text>
</comment>
<dbReference type="OrthoDB" id="7835085at2"/>
<name>A0A561R3F1_9HYPH</name>
<reference evidence="2 3" key="1">
    <citation type="submission" date="2019-06" db="EMBL/GenBank/DDBJ databases">
        <title>Sorghum-associated microbial communities from plants grown in Nebraska, USA.</title>
        <authorList>
            <person name="Schachtman D."/>
        </authorList>
    </citation>
    <scope>NUCLEOTIDE SEQUENCE [LARGE SCALE GENOMIC DNA]</scope>
    <source>
        <strain evidence="2 3">1225</strain>
    </source>
</reference>
<dbReference type="AlphaFoldDB" id="A0A561R3F1"/>
<accession>A0A561R3F1</accession>
<dbReference type="InterPro" id="IPR007345">
    <property type="entry name" value="Polysacch_pyruvyl_Trfase"/>
</dbReference>